<comment type="subcellular location">
    <subcellularLocation>
        <location evidence="1">Membrane</location>
        <topology evidence="1">Multi-pass membrane protein</topology>
    </subcellularLocation>
</comment>
<evidence type="ECO:0000313" key="7">
    <source>
        <dbReference type="EMBL" id="EGG23253.1"/>
    </source>
</evidence>
<reference evidence="8" key="1">
    <citation type="journal article" date="2011" name="Genome Res.">
        <title>Phylogeny-wide analysis of social amoeba genomes highlights ancient origins for complex intercellular communication.</title>
        <authorList>
            <person name="Heidel A.J."/>
            <person name="Lawal H.M."/>
            <person name="Felder M."/>
            <person name="Schilde C."/>
            <person name="Helps N.R."/>
            <person name="Tunggal B."/>
            <person name="Rivero F."/>
            <person name="John U."/>
            <person name="Schleicher M."/>
            <person name="Eichinger L."/>
            <person name="Platzer M."/>
            <person name="Noegel A.A."/>
            <person name="Schaap P."/>
            <person name="Gloeckner G."/>
        </authorList>
    </citation>
    <scope>NUCLEOTIDE SEQUENCE [LARGE SCALE GENOMIC DNA]</scope>
    <source>
        <strain evidence="8">SH3</strain>
    </source>
</reference>
<dbReference type="PANTHER" id="PTHR22950:SF349">
    <property type="entry name" value="AMINO ACID TRANSPORTER TRANSMEMBRANE DOMAIN-CONTAINING PROTEIN"/>
    <property type="match status" value="1"/>
</dbReference>
<protein>
    <recommendedName>
        <fullName evidence="6">Amino acid transporter transmembrane domain-containing protein</fullName>
    </recommendedName>
</protein>
<keyword evidence="8" id="KW-1185">Reference proteome</keyword>
<feature type="transmembrane region" description="Helical" evidence="5">
    <location>
        <begin position="127"/>
        <end position="147"/>
    </location>
</feature>
<evidence type="ECO:0000256" key="2">
    <source>
        <dbReference type="ARBA" id="ARBA00022692"/>
    </source>
</evidence>
<dbReference type="KEGG" id="dfa:DFA_05385"/>
<dbReference type="OrthoDB" id="1684102at2759"/>
<name>F4PL31_CACFS</name>
<dbReference type="PANTHER" id="PTHR22950">
    <property type="entry name" value="AMINO ACID TRANSPORTER"/>
    <property type="match status" value="1"/>
</dbReference>
<gene>
    <name evidence="7" type="ORF">DFA_05385</name>
</gene>
<keyword evidence="3 5" id="KW-1133">Transmembrane helix</keyword>
<dbReference type="STRING" id="1054147.F4PL31"/>
<evidence type="ECO:0000256" key="4">
    <source>
        <dbReference type="ARBA" id="ARBA00023136"/>
    </source>
</evidence>
<keyword evidence="2 5" id="KW-0812">Transmembrane</keyword>
<dbReference type="GO" id="GO:0015179">
    <property type="term" value="F:L-amino acid transmembrane transporter activity"/>
    <property type="evidence" value="ECO:0007669"/>
    <property type="project" value="TreeGrafter"/>
</dbReference>
<evidence type="ECO:0000256" key="1">
    <source>
        <dbReference type="ARBA" id="ARBA00004141"/>
    </source>
</evidence>
<feature type="domain" description="Amino acid transporter transmembrane" evidence="6">
    <location>
        <begin position="51"/>
        <end position="105"/>
    </location>
</feature>
<keyword evidence="4 5" id="KW-0472">Membrane</keyword>
<feature type="transmembrane region" description="Helical" evidence="5">
    <location>
        <begin position="382"/>
        <end position="404"/>
    </location>
</feature>
<evidence type="ECO:0000259" key="6">
    <source>
        <dbReference type="Pfam" id="PF01490"/>
    </source>
</evidence>
<dbReference type="InterPro" id="IPR013057">
    <property type="entry name" value="AA_transpt_TM"/>
</dbReference>
<feature type="transmembrane region" description="Helical" evidence="5">
    <location>
        <begin position="416"/>
        <end position="437"/>
    </location>
</feature>
<feature type="transmembrane region" description="Helical" evidence="5">
    <location>
        <begin position="228"/>
        <end position="251"/>
    </location>
</feature>
<sequence>MIHSTMFEENERTPLMNKVEASAAAAASTIDGSTTEKQTLDESSNKSERNFTPVQALGNTIKAFGGAGAFALPWAMSQAGIFIGSIGLVLIALLANYTMTILLKFTMSICIAYLILIGSNFEMLTSKALSSSTCIWILFPIVLLLTFLTDMKYLGFTSIFGAGALILAMITVISYGIKDYSIEPLSEYKVDYANIPLWFGVAAFFFCNHIVVIPISHASGDCRRYPRVLDASMLFITIFNVLFAILGYLYFNFANINGVVGVPANIVEALPDGIFANIVRACVIAELVCSFPILAGAGLNVVESSSTFFHRHFSAFPENANNNKITETNSKETNSKETFIAVGQPQSKTKFLSRNWKFYVIRVVIVGILAAIGTTIKTFGSYTSLIGSLMLAVAGFVVPPLLYIRFFPDQTKLSKIIHIAITVFGVAATILGTYQSIDALVKGDQSGAH</sequence>
<dbReference type="GeneID" id="14875028"/>
<dbReference type="Proteomes" id="UP000007797">
    <property type="component" value="Unassembled WGS sequence"/>
</dbReference>
<feature type="transmembrane region" description="Helical" evidence="5">
    <location>
        <begin position="278"/>
        <end position="302"/>
    </location>
</feature>
<feature type="transmembrane region" description="Helical" evidence="5">
    <location>
        <begin position="101"/>
        <end position="121"/>
    </location>
</feature>
<feature type="transmembrane region" description="Helical" evidence="5">
    <location>
        <begin position="74"/>
        <end position="94"/>
    </location>
</feature>
<feature type="transmembrane region" description="Helical" evidence="5">
    <location>
        <begin position="358"/>
        <end position="376"/>
    </location>
</feature>
<evidence type="ECO:0000256" key="5">
    <source>
        <dbReference type="SAM" id="Phobius"/>
    </source>
</evidence>
<accession>F4PL31</accession>
<organism evidence="7 8">
    <name type="scientific">Cavenderia fasciculata</name>
    <name type="common">Slime mold</name>
    <name type="synonym">Dictyostelium fasciculatum</name>
    <dbReference type="NCBI Taxonomy" id="261658"/>
    <lineage>
        <taxon>Eukaryota</taxon>
        <taxon>Amoebozoa</taxon>
        <taxon>Evosea</taxon>
        <taxon>Eumycetozoa</taxon>
        <taxon>Dictyostelia</taxon>
        <taxon>Acytosteliales</taxon>
        <taxon>Cavenderiaceae</taxon>
        <taxon>Cavenderia</taxon>
    </lineage>
</organism>
<feature type="transmembrane region" description="Helical" evidence="5">
    <location>
        <begin position="197"/>
        <end position="216"/>
    </location>
</feature>
<dbReference type="AlphaFoldDB" id="F4PL31"/>
<dbReference type="GO" id="GO:0005774">
    <property type="term" value="C:vacuolar membrane"/>
    <property type="evidence" value="ECO:0007669"/>
    <property type="project" value="TreeGrafter"/>
</dbReference>
<dbReference type="OMA" id="MYSGLVM"/>
<evidence type="ECO:0000313" key="8">
    <source>
        <dbReference type="Proteomes" id="UP000007797"/>
    </source>
</evidence>
<feature type="domain" description="Amino acid transporter transmembrane" evidence="6">
    <location>
        <begin position="107"/>
        <end position="437"/>
    </location>
</feature>
<proteinExistence type="predicted"/>
<feature type="transmembrane region" description="Helical" evidence="5">
    <location>
        <begin position="154"/>
        <end position="177"/>
    </location>
</feature>
<dbReference type="Pfam" id="PF01490">
    <property type="entry name" value="Aa_trans"/>
    <property type="match status" value="2"/>
</dbReference>
<evidence type="ECO:0000256" key="3">
    <source>
        <dbReference type="ARBA" id="ARBA00022989"/>
    </source>
</evidence>
<dbReference type="RefSeq" id="XP_004361104.1">
    <property type="nucleotide sequence ID" value="XM_004361047.1"/>
</dbReference>
<dbReference type="EMBL" id="GL883008">
    <property type="protein sequence ID" value="EGG23253.1"/>
    <property type="molecule type" value="Genomic_DNA"/>
</dbReference>